<feature type="region of interest" description="Disordered" evidence="1">
    <location>
        <begin position="134"/>
        <end position="157"/>
    </location>
</feature>
<organism evidence="3 4">
    <name type="scientific">Quillaja saponaria</name>
    <name type="common">Soap bark tree</name>
    <dbReference type="NCBI Taxonomy" id="32244"/>
    <lineage>
        <taxon>Eukaryota</taxon>
        <taxon>Viridiplantae</taxon>
        <taxon>Streptophyta</taxon>
        <taxon>Embryophyta</taxon>
        <taxon>Tracheophyta</taxon>
        <taxon>Spermatophyta</taxon>
        <taxon>Magnoliopsida</taxon>
        <taxon>eudicotyledons</taxon>
        <taxon>Gunneridae</taxon>
        <taxon>Pentapetalae</taxon>
        <taxon>rosids</taxon>
        <taxon>fabids</taxon>
        <taxon>Fabales</taxon>
        <taxon>Quillajaceae</taxon>
        <taxon>Quillaja</taxon>
    </lineage>
</organism>
<dbReference type="SUPFAM" id="SSF140383">
    <property type="entry name" value="BSD domain-like"/>
    <property type="match status" value="1"/>
</dbReference>
<feature type="region of interest" description="Disordered" evidence="1">
    <location>
        <begin position="423"/>
        <end position="505"/>
    </location>
</feature>
<dbReference type="Proteomes" id="UP001163823">
    <property type="component" value="Chromosome 3"/>
</dbReference>
<feature type="domain" description="BSD" evidence="2">
    <location>
        <begin position="192"/>
        <end position="244"/>
    </location>
</feature>
<feature type="compositionally biased region" description="Low complexity" evidence="1">
    <location>
        <begin position="143"/>
        <end position="157"/>
    </location>
</feature>
<reference evidence="3" key="1">
    <citation type="journal article" date="2023" name="Science">
        <title>Elucidation of the pathway for biosynthesis of saponin adjuvants from the soapbark tree.</title>
        <authorList>
            <person name="Reed J."/>
            <person name="Orme A."/>
            <person name="El-Demerdash A."/>
            <person name="Owen C."/>
            <person name="Martin L.B.B."/>
            <person name="Misra R.C."/>
            <person name="Kikuchi S."/>
            <person name="Rejzek M."/>
            <person name="Martin A.C."/>
            <person name="Harkess A."/>
            <person name="Leebens-Mack J."/>
            <person name="Louveau T."/>
            <person name="Stephenson M.J."/>
            <person name="Osbourn A."/>
        </authorList>
    </citation>
    <scope>NUCLEOTIDE SEQUENCE</scope>
    <source>
        <strain evidence="3">S10</strain>
    </source>
</reference>
<feature type="compositionally biased region" description="Acidic residues" evidence="1">
    <location>
        <begin position="445"/>
        <end position="460"/>
    </location>
</feature>
<name>A0AAD7Q9L8_QUISA</name>
<dbReference type="InterPro" id="IPR005607">
    <property type="entry name" value="BSD_dom"/>
</dbReference>
<dbReference type="GO" id="GO:0005737">
    <property type="term" value="C:cytoplasm"/>
    <property type="evidence" value="ECO:0007669"/>
    <property type="project" value="TreeGrafter"/>
</dbReference>
<dbReference type="InterPro" id="IPR051494">
    <property type="entry name" value="BSD_domain-containing"/>
</dbReference>
<feature type="region of interest" description="Disordered" evidence="1">
    <location>
        <begin position="364"/>
        <end position="408"/>
    </location>
</feature>
<accession>A0AAD7Q9L8</accession>
<dbReference type="PROSITE" id="PS50858">
    <property type="entry name" value="BSD"/>
    <property type="match status" value="1"/>
</dbReference>
<protein>
    <submittedName>
        <fullName evidence="3">BSD domain-containing protein 1</fullName>
    </submittedName>
</protein>
<dbReference type="Pfam" id="PF03909">
    <property type="entry name" value="BSD"/>
    <property type="match status" value="1"/>
</dbReference>
<evidence type="ECO:0000313" key="4">
    <source>
        <dbReference type="Proteomes" id="UP001163823"/>
    </source>
</evidence>
<dbReference type="InterPro" id="IPR035925">
    <property type="entry name" value="BSD_dom_sf"/>
</dbReference>
<feature type="compositionally biased region" description="Basic and acidic residues" evidence="1">
    <location>
        <begin position="391"/>
        <end position="402"/>
    </location>
</feature>
<dbReference type="PANTHER" id="PTHR16019:SF5">
    <property type="entry name" value="BSD DOMAIN-CONTAINING PROTEIN 1"/>
    <property type="match status" value="1"/>
</dbReference>
<feature type="region of interest" description="Disordered" evidence="1">
    <location>
        <begin position="1"/>
        <end position="66"/>
    </location>
</feature>
<dbReference type="EMBL" id="JARAOO010000003">
    <property type="protein sequence ID" value="KAJ7977457.1"/>
    <property type="molecule type" value="Genomic_DNA"/>
</dbReference>
<feature type="compositionally biased region" description="Basic and acidic residues" evidence="1">
    <location>
        <begin position="313"/>
        <end position="324"/>
    </location>
</feature>
<dbReference type="AlphaFoldDB" id="A0AAD7Q9L8"/>
<dbReference type="KEGG" id="qsa:O6P43_007079"/>
<comment type="caution">
    <text evidence="3">The sequence shown here is derived from an EMBL/GenBank/DDBJ whole genome shotgun (WGS) entry which is preliminary data.</text>
</comment>
<dbReference type="SMART" id="SM00751">
    <property type="entry name" value="BSD"/>
    <property type="match status" value="1"/>
</dbReference>
<feature type="region of interest" description="Disordered" evidence="1">
    <location>
        <begin position="294"/>
        <end position="330"/>
    </location>
</feature>
<dbReference type="Gene3D" id="1.10.3970.10">
    <property type="entry name" value="BSD domain"/>
    <property type="match status" value="1"/>
</dbReference>
<gene>
    <name evidence="3" type="ORF">O6P43_007079</name>
</gene>
<evidence type="ECO:0000313" key="3">
    <source>
        <dbReference type="EMBL" id="KAJ7977457.1"/>
    </source>
</evidence>
<feature type="compositionally biased region" description="Basic and acidic residues" evidence="1">
    <location>
        <begin position="369"/>
        <end position="383"/>
    </location>
</feature>
<feature type="compositionally biased region" description="Polar residues" evidence="1">
    <location>
        <begin position="430"/>
        <end position="444"/>
    </location>
</feature>
<sequence length="505" mass="55883">MDFFKSVFSDDPDPSKPASVYESSGNVPRNEEQEDPDRNSSPKEHQSNLNYSPDDGSNGGGWSFGGLIKTLTSKSESVIDTYRRDLQEFSSGLKKEIEVAQGSLETVGHVIDEFGNTVLKGTAQIISQGKDTILASDGESDSDNSSSNPKNSSLQSLNSKRYSRFDSQVRAIQGDASTYCDEPEDLNDYKKWKSEFSLKEKDEEIETLLDENDDIDSIYKRVVPNIVDHETFWSRYYYKIHKLKQAEDFRAKLVRGAISREEEDLSWDVDDDEEYESKVAADIVKNKELGEADLGGNAKDAGLQVGSSSFGDEDGKMSSNEKKVGGSLGGSKGEMIENLMQNREPDIDSEPIVKENLVQESAVESVGVVDEKEDKNSNVDHGSKVNVTELSGDKTYHGEDSGVNKNDYVSESNANVVLEKKADLGESCNKDNNSLLVSGQSSMPDNDEDLGWDEIEDLSSIEEKKPTQSGSPIKADLRKRLSAAEEEEEEDLSWDIEDDDEPAKT</sequence>
<proteinExistence type="predicted"/>
<feature type="compositionally biased region" description="Basic and acidic residues" evidence="1">
    <location>
        <begin position="36"/>
        <end position="46"/>
    </location>
</feature>
<keyword evidence="4" id="KW-1185">Reference proteome</keyword>
<evidence type="ECO:0000256" key="1">
    <source>
        <dbReference type="SAM" id="MobiDB-lite"/>
    </source>
</evidence>
<evidence type="ECO:0000259" key="2">
    <source>
        <dbReference type="PROSITE" id="PS50858"/>
    </source>
</evidence>
<feature type="compositionally biased region" description="Acidic residues" evidence="1">
    <location>
        <begin position="484"/>
        <end position="505"/>
    </location>
</feature>
<dbReference type="PANTHER" id="PTHR16019">
    <property type="entry name" value="SYNAPSE-ASSOCIATED PROTEIN"/>
    <property type="match status" value="1"/>
</dbReference>